<evidence type="ECO:0000256" key="2">
    <source>
        <dbReference type="PROSITE-ProRule" id="PRU00703"/>
    </source>
</evidence>
<dbReference type="AlphaFoldDB" id="D0KY01"/>
<dbReference type="KEGG" id="hna:Hneap_0468"/>
<dbReference type="RefSeq" id="WP_012823360.1">
    <property type="nucleotide sequence ID" value="NC_013422.1"/>
</dbReference>
<keyword evidence="5" id="KW-1185">Reference proteome</keyword>
<feature type="domain" description="CBS" evidence="3">
    <location>
        <begin position="57"/>
        <end position="115"/>
    </location>
</feature>
<dbReference type="OrthoDB" id="9790355at2"/>
<feature type="domain" description="CBS" evidence="3">
    <location>
        <begin position="139"/>
        <end position="195"/>
    </location>
</feature>
<protein>
    <submittedName>
        <fullName evidence="4">CBS domain containing membrane protein</fullName>
    </submittedName>
</protein>
<evidence type="ECO:0000313" key="5">
    <source>
        <dbReference type="Proteomes" id="UP000009102"/>
    </source>
</evidence>
<reference evidence="4 5" key="1">
    <citation type="submission" date="2009-10" db="EMBL/GenBank/DDBJ databases">
        <title>Complete sequence of Halothiobacillus neapolitanus c2.</title>
        <authorList>
            <consortium name="US DOE Joint Genome Institute"/>
            <person name="Lucas S."/>
            <person name="Copeland A."/>
            <person name="Lapidus A."/>
            <person name="Glavina del Rio T."/>
            <person name="Tice H."/>
            <person name="Bruce D."/>
            <person name="Goodwin L."/>
            <person name="Pitluck S."/>
            <person name="Davenport K."/>
            <person name="Brettin T."/>
            <person name="Detter J.C."/>
            <person name="Han C."/>
            <person name="Tapia R."/>
            <person name="Larimer F."/>
            <person name="Land M."/>
            <person name="Hauser L."/>
            <person name="Kyrpides N."/>
            <person name="Mikhailova N."/>
            <person name="Kerfeld C."/>
            <person name="Cannon G."/>
            <person name="Heinhort S."/>
        </authorList>
    </citation>
    <scope>NUCLEOTIDE SEQUENCE [LARGE SCALE GENOMIC DNA]</scope>
    <source>
        <strain evidence="5">ATCC 23641 / c2</strain>
    </source>
</reference>
<sequence>MTERTPNRLPDEDIQAAMRAMSGYIDITTDDFREIFELAHEHAIRRLFCCMDVPHLMRRDFSALKPDQTLTEAAEQMALMHAHTLPVVDENGLVLGDVSEWNFLQGYGADTFFSLIFRLMAHDQRFIDYCERTLVREIMTQPAVTLPEQGTFADIARAFHQVEEKRLPVVDAQNHLVGVVMRRDFLERFHWEEWL</sequence>
<dbReference type="Proteomes" id="UP000009102">
    <property type="component" value="Chromosome"/>
</dbReference>
<dbReference type="InterPro" id="IPR051257">
    <property type="entry name" value="Diverse_CBS-Domain"/>
</dbReference>
<name>D0KY01_HALNC</name>
<evidence type="ECO:0000256" key="1">
    <source>
        <dbReference type="ARBA" id="ARBA00023122"/>
    </source>
</evidence>
<dbReference type="STRING" id="555778.Hneap_0468"/>
<gene>
    <name evidence="4" type="ordered locus">Hneap_0468</name>
</gene>
<evidence type="ECO:0000259" key="3">
    <source>
        <dbReference type="PROSITE" id="PS51371"/>
    </source>
</evidence>
<dbReference type="HOGENOM" id="CLU_040681_9_0_6"/>
<dbReference type="PANTHER" id="PTHR43080">
    <property type="entry name" value="CBS DOMAIN-CONTAINING PROTEIN CBSX3, MITOCHONDRIAL"/>
    <property type="match status" value="1"/>
</dbReference>
<dbReference type="InterPro" id="IPR046342">
    <property type="entry name" value="CBS_dom_sf"/>
</dbReference>
<dbReference type="Pfam" id="PF00571">
    <property type="entry name" value="CBS"/>
    <property type="match status" value="2"/>
</dbReference>
<dbReference type="eggNOG" id="COG3448">
    <property type="taxonomic scope" value="Bacteria"/>
</dbReference>
<dbReference type="SMART" id="SM00116">
    <property type="entry name" value="CBS"/>
    <property type="match status" value="2"/>
</dbReference>
<dbReference type="InterPro" id="IPR000644">
    <property type="entry name" value="CBS_dom"/>
</dbReference>
<dbReference type="PANTHER" id="PTHR43080:SF29">
    <property type="entry name" value="OS02G0818000 PROTEIN"/>
    <property type="match status" value="1"/>
</dbReference>
<organism evidence="4 5">
    <name type="scientific">Halothiobacillus neapolitanus (strain ATCC 23641 / DSM 15147 / CIP 104769 / NCIMB 8539 / c2)</name>
    <name type="common">Thiobacillus neapolitanus</name>
    <dbReference type="NCBI Taxonomy" id="555778"/>
    <lineage>
        <taxon>Bacteria</taxon>
        <taxon>Pseudomonadati</taxon>
        <taxon>Pseudomonadota</taxon>
        <taxon>Gammaproteobacteria</taxon>
        <taxon>Chromatiales</taxon>
        <taxon>Halothiobacillaceae</taxon>
        <taxon>Halothiobacillus</taxon>
    </lineage>
</organism>
<dbReference type="EMBL" id="CP001801">
    <property type="protein sequence ID" value="ACX95324.1"/>
    <property type="molecule type" value="Genomic_DNA"/>
</dbReference>
<accession>D0KY01</accession>
<dbReference type="Gene3D" id="3.10.580.10">
    <property type="entry name" value="CBS-domain"/>
    <property type="match status" value="2"/>
</dbReference>
<keyword evidence="1 2" id="KW-0129">CBS domain</keyword>
<dbReference type="PROSITE" id="PS51371">
    <property type="entry name" value="CBS"/>
    <property type="match status" value="2"/>
</dbReference>
<dbReference type="SUPFAM" id="SSF54631">
    <property type="entry name" value="CBS-domain pair"/>
    <property type="match status" value="1"/>
</dbReference>
<proteinExistence type="predicted"/>
<evidence type="ECO:0000313" key="4">
    <source>
        <dbReference type="EMBL" id="ACX95324.1"/>
    </source>
</evidence>